<accession>A0ABW6H691</accession>
<sequence length="110" mass="10891">MSGDVVRDVVCAGVGRNPGILYGVDAATGRQRWKSAFGSGIASAGLSVAGGLVHLGVDGRLFAVDAGSGHRRWKSDLGKGGVNSRSVPAVSGSVAYIGGYGAVYAVAAKG</sequence>
<dbReference type="InterPro" id="IPR011047">
    <property type="entry name" value="Quinoprotein_ADH-like_sf"/>
</dbReference>
<keyword evidence="3" id="KW-1185">Reference proteome</keyword>
<evidence type="ECO:0000259" key="1">
    <source>
        <dbReference type="Pfam" id="PF13360"/>
    </source>
</evidence>
<reference evidence="2 3" key="1">
    <citation type="submission" date="2024-09" db="EMBL/GenBank/DDBJ databases">
        <title>The Natural Products Discovery Center: Release of the First 8490 Sequenced Strains for Exploring Actinobacteria Biosynthetic Diversity.</title>
        <authorList>
            <person name="Kalkreuter E."/>
            <person name="Kautsar S.A."/>
            <person name="Yang D."/>
            <person name="Bader C.D."/>
            <person name="Teijaro C.N."/>
            <person name="Fluegel L."/>
            <person name="Davis C.M."/>
            <person name="Simpson J.R."/>
            <person name="Lauterbach L."/>
            <person name="Steele A.D."/>
            <person name="Gui C."/>
            <person name="Meng S."/>
            <person name="Li G."/>
            <person name="Viehrig K."/>
            <person name="Ye F."/>
            <person name="Su P."/>
            <person name="Kiefer A.F."/>
            <person name="Nichols A."/>
            <person name="Cepeda A.J."/>
            <person name="Yan W."/>
            <person name="Fan B."/>
            <person name="Jiang Y."/>
            <person name="Adhikari A."/>
            <person name="Zheng C.-J."/>
            <person name="Schuster L."/>
            <person name="Cowan T.M."/>
            <person name="Smanski M.J."/>
            <person name="Chevrette M.G."/>
            <person name="De Carvalho L.P.S."/>
            <person name="Shen B."/>
        </authorList>
    </citation>
    <scope>NUCLEOTIDE SEQUENCE [LARGE SCALE GENOMIC DNA]</scope>
    <source>
        <strain evidence="2 3">NPDC059500</strain>
    </source>
</reference>
<feature type="domain" description="Pyrrolo-quinoline quinone repeat" evidence="1">
    <location>
        <begin position="17"/>
        <end position="109"/>
    </location>
</feature>
<dbReference type="InterPro" id="IPR015943">
    <property type="entry name" value="WD40/YVTN_repeat-like_dom_sf"/>
</dbReference>
<proteinExistence type="predicted"/>
<dbReference type="InterPro" id="IPR002372">
    <property type="entry name" value="PQQ_rpt_dom"/>
</dbReference>
<evidence type="ECO:0000313" key="2">
    <source>
        <dbReference type="EMBL" id="MFE1752143.1"/>
    </source>
</evidence>
<dbReference type="Proteomes" id="UP001599756">
    <property type="component" value="Unassembled WGS sequence"/>
</dbReference>
<protein>
    <submittedName>
        <fullName evidence="2">PQQ-binding-like beta-propeller repeat protein</fullName>
    </submittedName>
</protein>
<evidence type="ECO:0000313" key="3">
    <source>
        <dbReference type="Proteomes" id="UP001599756"/>
    </source>
</evidence>
<dbReference type="Pfam" id="PF13360">
    <property type="entry name" value="PQQ_2"/>
    <property type="match status" value="1"/>
</dbReference>
<dbReference type="SUPFAM" id="SSF50998">
    <property type="entry name" value="Quinoprotein alcohol dehydrogenase-like"/>
    <property type="match status" value="1"/>
</dbReference>
<organism evidence="2 3">
    <name type="scientific">Streptomyces anandii</name>
    <dbReference type="NCBI Taxonomy" id="285454"/>
    <lineage>
        <taxon>Bacteria</taxon>
        <taxon>Bacillati</taxon>
        <taxon>Actinomycetota</taxon>
        <taxon>Actinomycetes</taxon>
        <taxon>Kitasatosporales</taxon>
        <taxon>Streptomycetaceae</taxon>
        <taxon>Streptomyces</taxon>
    </lineage>
</organism>
<dbReference type="EMBL" id="JBHYTS010000023">
    <property type="protein sequence ID" value="MFE1752143.1"/>
    <property type="molecule type" value="Genomic_DNA"/>
</dbReference>
<name>A0ABW6H691_9ACTN</name>
<gene>
    <name evidence="2" type="ORF">ACFW88_16665</name>
</gene>
<dbReference type="RefSeq" id="WP_381812655.1">
    <property type="nucleotide sequence ID" value="NZ_JBHYTS010000023.1"/>
</dbReference>
<comment type="caution">
    <text evidence="2">The sequence shown here is derived from an EMBL/GenBank/DDBJ whole genome shotgun (WGS) entry which is preliminary data.</text>
</comment>
<dbReference type="Gene3D" id="2.130.10.10">
    <property type="entry name" value="YVTN repeat-like/Quinoprotein amine dehydrogenase"/>
    <property type="match status" value="1"/>
</dbReference>